<dbReference type="SUPFAM" id="SSF53067">
    <property type="entry name" value="Actin-like ATPase domain"/>
    <property type="match status" value="2"/>
</dbReference>
<reference evidence="1 2" key="1">
    <citation type="submission" date="2016-08" db="EMBL/GenBank/DDBJ databases">
        <authorList>
            <person name="Seilhamer J.J."/>
        </authorList>
    </citation>
    <scope>NUCLEOTIDE SEQUENCE [LARGE SCALE GENOMIC DNA]</scope>
    <source>
        <strain evidence="1 2">DX4</strain>
    </source>
</reference>
<dbReference type="AlphaFoldDB" id="A0A1D7QFP9"/>
<protein>
    <recommendedName>
        <fullName evidence="3">BadF-type ATPase</fullName>
    </recommendedName>
</protein>
<accession>A0A1D7QFP9</accession>
<dbReference type="PANTHER" id="PTHR12862:SF0">
    <property type="entry name" value="N-ACETYL-D-GLUCOSAMINE KINASE"/>
    <property type="match status" value="1"/>
</dbReference>
<dbReference type="KEGG" id="psty:BFS30_10285"/>
<evidence type="ECO:0008006" key="3">
    <source>
        <dbReference type="Google" id="ProtNLM"/>
    </source>
</evidence>
<dbReference type="InterPro" id="IPR043129">
    <property type="entry name" value="ATPase_NBD"/>
</dbReference>
<evidence type="ECO:0000313" key="1">
    <source>
        <dbReference type="EMBL" id="AOM77522.1"/>
    </source>
</evidence>
<dbReference type="Gene3D" id="1.10.720.160">
    <property type="match status" value="1"/>
</dbReference>
<dbReference type="GO" id="GO:0045127">
    <property type="term" value="F:N-acetylglucosamine kinase activity"/>
    <property type="evidence" value="ECO:0007669"/>
    <property type="project" value="InterPro"/>
</dbReference>
<evidence type="ECO:0000313" key="2">
    <source>
        <dbReference type="Proteomes" id="UP000094313"/>
    </source>
</evidence>
<dbReference type="EMBL" id="CP017141">
    <property type="protein sequence ID" value="AOM77522.1"/>
    <property type="molecule type" value="Genomic_DNA"/>
</dbReference>
<organism evidence="1 2">
    <name type="scientific">Pedobacter steynii</name>
    <dbReference type="NCBI Taxonomy" id="430522"/>
    <lineage>
        <taxon>Bacteria</taxon>
        <taxon>Pseudomonadati</taxon>
        <taxon>Bacteroidota</taxon>
        <taxon>Sphingobacteriia</taxon>
        <taxon>Sphingobacteriales</taxon>
        <taxon>Sphingobacteriaceae</taxon>
        <taxon>Pedobacter</taxon>
    </lineage>
</organism>
<proteinExistence type="predicted"/>
<sequence length="280" mass="31774">MIAVVYSGSKTAFWKIARDGKTIAECNMPGINPCFNDQKSILQFLNKKSILVNHAESIKKIYVFAAGASSEERRNELAETLGQFFRYSKISVKDDLYGAAIASCYNNSGIVGLLGSGANCAYFDGKTPEKNNFGLGYILGDEGSANYLGKTLLKYFVQDKLPAELHKKFEVKYNLDRPQILERVYKRPMAQQFLSSFFDFFLENRTDKFLLAMIEKGFESYINTYLLPTLKLHPGKEIHFVGLVAGNFQEELRATAKRYQLEITSITKEPIYNLLNYYSN</sequence>
<dbReference type="OrthoDB" id="871343at2"/>
<dbReference type="InterPro" id="IPR039758">
    <property type="entry name" value="NAGK-like"/>
</dbReference>
<keyword evidence="2" id="KW-1185">Reference proteome</keyword>
<dbReference type="RefSeq" id="WP_069379212.1">
    <property type="nucleotide sequence ID" value="NZ_CP017141.1"/>
</dbReference>
<dbReference type="Proteomes" id="UP000094313">
    <property type="component" value="Chromosome"/>
</dbReference>
<name>A0A1D7QFP9_9SPHI</name>
<gene>
    <name evidence="1" type="ORF">BFS30_10285</name>
</gene>
<dbReference type="PANTHER" id="PTHR12862">
    <property type="entry name" value="BADF TYPE ATPASE DOMAIN-CONTAINING PROTEIN"/>
    <property type="match status" value="1"/>
</dbReference>
<dbReference type="Gene3D" id="3.30.420.40">
    <property type="match status" value="2"/>
</dbReference>